<dbReference type="Proteomes" id="UP000314294">
    <property type="component" value="Unassembled WGS sequence"/>
</dbReference>
<reference evidence="2 3" key="1">
    <citation type="submission" date="2019-03" db="EMBL/GenBank/DDBJ databases">
        <title>First draft genome of Liparis tanakae, snailfish: a comprehensive survey of snailfish specific genes.</title>
        <authorList>
            <person name="Kim W."/>
            <person name="Song I."/>
            <person name="Jeong J.-H."/>
            <person name="Kim D."/>
            <person name="Kim S."/>
            <person name="Ryu S."/>
            <person name="Song J.Y."/>
            <person name="Lee S.K."/>
        </authorList>
    </citation>
    <scope>NUCLEOTIDE SEQUENCE [LARGE SCALE GENOMIC DNA]</scope>
    <source>
        <tissue evidence="2">Muscle</tissue>
    </source>
</reference>
<organism evidence="2 3">
    <name type="scientific">Liparis tanakae</name>
    <name type="common">Tanaka's snailfish</name>
    <dbReference type="NCBI Taxonomy" id="230148"/>
    <lineage>
        <taxon>Eukaryota</taxon>
        <taxon>Metazoa</taxon>
        <taxon>Chordata</taxon>
        <taxon>Craniata</taxon>
        <taxon>Vertebrata</taxon>
        <taxon>Euteleostomi</taxon>
        <taxon>Actinopterygii</taxon>
        <taxon>Neopterygii</taxon>
        <taxon>Teleostei</taxon>
        <taxon>Neoteleostei</taxon>
        <taxon>Acanthomorphata</taxon>
        <taxon>Eupercaria</taxon>
        <taxon>Perciformes</taxon>
        <taxon>Cottioidei</taxon>
        <taxon>Cottales</taxon>
        <taxon>Liparidae</taxon>
        <taxon>Liparis</taxon>
    </lineage>
</organism>
<sequence>MRRLFIGSLPVGCAGNVPRYFWVPSPSRSAAPPAGPWRPLPARGAPCWSVAPPAGPWRPLLVRGAPCRSVAPPAGPRRPLPARGAPCRPAAPPAGPSRGGQAVRQAGQLLLAQLDLVLQLALLDDERRLHLHEVLVVREAVGRQVQRQDAVQGVLHPGQAAGQRQQEADHLVQVAHEHAELVDLVGPAELLHARLHLGAQRVVVQHVLLQALPRLAQDLQLLAQAVDKLLLRSGDQRTRVTS</sequence>
<dbReference type="EMBL" id="SRLO01002269">
    <property type="protein sequence ID" value="TNN33348.1"/>
    <property type="molecule type" value="Genomic_DNA"/>
</dbReference>
<accession>A0A4Z2EX20</accession>
<evidence type="ECO:0000256" key="1">
    <source>
        <dbReference type="SAM" id="MobiDB-lite"/>
    </source>
</evidence>
<evidence type="ECO:0000313" key="2">
    <source>
        <dbReference type="EMBL" id="TNN33348.1"/>
    </source>
</evidence>
<dbReference type="AlphaFoldDB" id="A0A4Z2EX20"/>
<comment type="caution">
    <text evidence="2">The sequence shown here is derived from an EMBL/GenBank/DDBJ whole genome shotgun (WGS) entry which is preliminary data.</text>
</comment>
<keyword evidence="3" id="KW-1185">Reference proteome</keyword>
<proteinExistence type="predicted"/>
<dbReference type="OrthoDB" id="10674558at2759"/>
<gene>
    <name evidence="2" type="ORF">EYF80_056491</name>
</gene>
<name>A0A4Z2EX20_9TELE</name>
<protein>
    <submittedName>
        <fullName evidence="2">Uncharacterized protein</fullName>
    </submittedName>
</protein>
<evidence type="ECO:0000313" key="3">
    <source>
        <dbReference type="Proteomes" id="UP000314294"/>
    </source>
</evidence>
<feature type="region of interest" description="Disordered" evidence="1">
    <location>
        <begin position="71"/>
        <end position="101"/>
    </location>
</feature>